<proteinExistence type="predicted"/>
<evidence type="ECO:0000313" key="2">
    <source>
        <dbReference type="EMBL" id="KRZ56236.1"/>
    </source>
</evidence>
<dbReference type="AlphaFoldDB" id="A0A0V1LAA7"/>
<dbReference type="EMBL" id="JYDW01000098">
    <property type="protein sequence ID" value="KRZ56236.1"/>
    <property type="molecule type" value="Genomic_DNA"/>
</dbReference>
<keyword evidence="3" id="KW-1185">Reference proteome</keyword>
<dbReference type="Proteomes" id="UP000054721">
    <property type="component" value="Unassembled WGS sequence"/>
</dbReference>
<feature type="non-terminal residue" evidence="2">
    <location>
        <position position="64"/>
    </location>
</feature>
<protein>
    <submittedName>
        <fullName evidence="2">Uncharacterized protein</fullName>
    </submittedName>
</protein>
<gene>
    <name evidence="2" type="ORF">T02_11272</name>
</gene>
<accession>A0A0V1LAA7</accession>
<feature type="compositionally biased region" description="Polar residues" evidence="1">
    <location>
        <begin position="1"/>
        <end position="22"/>
    </location>
</feature>
<reference evidence="2 3" key="1">
    <citation type="submission" date="2015-05" db="EMBL/GenBank/DDBJ databases">
        <title>Evolution of Trichinella species and genotypes.</title>
        <authorList>
            <person name="Korhonen P.K."/>
            <person name="Edoardo P."/>
            <person name="Giuseppe L.R."/>
            <person name="Gasser R.B."/>
        </authorList>
    </citation>
    <scope>NUCLEOTIDE SEQUENCE [LARGE SCALE GENOMIC DNA]</scope>
    <source>
        <strain evidence="2">ISS10</strain>
    </source>
</reference>
<feature type="region of interest" description="Disordered" evidence="1">
    <location>
        <begin position="1"/>
        <end position="64"/>
    </location>
</feature>
<name>A0A0V1LAA7_9BILA</name>
<evidence type="ECO:0000313" key="3">
    <source>
        <dbReference type="Proteomes" id="UP000054721"/>
    </source>
</evidence>
<organism evidence="2 3">
    <name type="scientific">Trichinella nativa</name>
    <dbReference type="NCBI Taxonomy" id="6335"/>
    <lineage>
        <taxon>Eukaryota</taxon>
        <taxon>Metazoa</taxon>
        <taxon>Ecdysozoa</taxon>
        <taxon>Nematoda</taxon>
        <taxon>Enoplea</taxon>
        <taxon>Dorylaimia</taxon>
        <taxon>Trichinellida</taxon>
        <taxon>Trichinellidae</taxon>
        <taxon>Trichinella</taxon>
    </lineage>
</organism>
<comment type="caution">
    <text evidence="2">The sequence shown here is derived from an EMBL/GenBank/DDBJ whole genome shotgun (WGS) entry which is preliminary data.</text>
</comment>
<evidence type="ECO:0000256" key="1">
    <source>
        <dbReference type="SAM" id="MobiDB-lite"/>
    </source>
</evidence>
<sequence>LETSRQQLLQKNRQSASETTDYATFPKNATAKNKSRKLYPSLGHQDTSNETLGPVLQPEFFQHS</sequence>